<sequence>MGHREDLYEQSYGRPGVHGQVPTPPQWVWGTTRYWTRTHMNPWPQTHQTTCPERKPGTKPHMTAQTKTRNEAMKACMNENCEQHPLEGSPKWTPCPDWGEFQLHLHKKSSLWLLFLGTG</sequence>
<dbReference type="Proteomes" id="UP000886523">
    <property type="component" value="Unassembled WGS sequence"/>
</dbReference>
<evidence type="ECO:0000313" key="2">
    <source>
        <dbReference type="EMBL" id="KAF9518950.1"/>
    </source>
</evidence>
<proteinExistence type="predicted"/>
<keyword evidence="3" id="KW-1185">Reference proteome</keyword>
<organism evidence="2 3">
    <name type="scientific">Hydnum rufescens UP504</name>
    <dbReference type="NCBI Taxonomy" id="1448309"/>
    <lineage>
        <taxon>Eukaryota</taxon>
        <taxon>Fungi</taxon>
        <taxon>Dikarya</taxon>
        <taxon>Basidiomycota</taxon>
        <taxon>Agaricomycotina</taxon>
        <taxon>Agaricomycetes</taxon>
        <taxon>Cantharellales</taxon>
        <taxon>Hydnaceae</taxon>
        <taxon>Hydnum</taxon>
    </lineage>
</organism>
<reference evidence="2" key="1">
    <citation type="journal article" date="2020" name="Nat. Commun.">
        <title>Large-scale genome sequencing of mycorrhizal fungi provides insights into the early evolution of symbiotic traits.</title>
        <authorList>
            <person name="Miyauchi S."/>
            <person name="Kiss E."/>
            <person name="Kuo A."/>
            <person name="Drula E."/>
            <person name="Kohler A."/>
            <person name="Sanchez-Garcia M."/>
            <person name="Morin E."/>
            <person name="Andreopoulos B."/>
            <person name="Barry K.W."/>
            <person name="Bonito G."/>
            <person name="Buee M."/>
            <person name="Carver A."/>
            <person name="Chen C."/>
            <person name="Cichocki N."/>
            <person name="Clum A."/>
            <person name="Culley D."/>
            <person name="Crous P.W."/>
            <person name="Fauchery L."/>
            <person name="Girlanda M."/>
            <person name="Hayes R.D."/>
            <person name="Keri Z."/>
            <person name="LaButti K."/>
            <person name="Lipzen A."/>
            <person name="Lombard V."/>
            <person name="Magnuson J."/>
            <person name="Maillard F."/>
            <person name="Murat C."/>
            <person name="Nolan M."/>
            <person name="Ohm R.A."/>
            <person name="Pangilinan J."/>
            <person name="Pereira M.F."/>
            <person name="Perotto S."/>
            <person name="Peter M."/>
            <person name="Pfister S."/>
            <person name="Riley R."/>
            <person name="Sitrit Y."/>
            <person name="Stielow J.B."/>
            <person name="Szollosi G."/>
            <person name="Zifcakova L."/>
            <person name="Stursova M."/>
            <person name="Spatafora J.W."/>
            <person name="Tedersoo L."/>
            <person name="Vaario L.M."/>
            <person name="Yamada A."/>
            <person name="Yan M."/>
            <person name="Wang P."/>
            <person name="Xu J."/>
            <person name="Bruns T."/>
            <person name="Baldrian P."/>
            <person name="Vilgalys R."/>
            <person name="Dunand C."/>
            <person name="Henrissat B."/>
            <person name="Grigoriev I.V."/>
            <person name="Hibbett D."/>
            <person name="Nagy L.G."/>
            <person name="Martin F.M."/>
        </authorList>
    </citation>
    <scope>NUCLEOTIDE SEQUENCE</scope>
    <source>
        <strain evidence="2">UP504</strain>
    </source>
</reference>
<comment type="caution">
    <text evidence="2">The sequence shown here is derived from an EMBL/GenBank/DDBJ whole genome shotgun (WGS) entry which is preliminary data.</text>
</comment>
<evidence type="ECO:0000313" key="3">
    <source>
        <dbReference type="Proteomes" id="UP000886523"/>
    </source>
</evidence>
<gene>
    <name evidence="2" type="ORF">BS47DRAFT_1358581</name>
</gene>
<protein>
    <submittedName>
        <fullName evidence="2">Uncharacterized protein</fullName>
    </submittedName>
</protein>
<dbReference type="AlphaFoldDB" id="A0A9P6E1R1"/>
<accession>A0A9P6E1R1</accession>
<name>A0A9P6E1R1_9AGAM</name>
<feature type="region of interest" description="Disordered" evidence="1">
    <location>
        <begin position="41"/>
        <end position="62"/>
    </location>
</feature>
<feature type="region of interest" description="Disordered" evidence="1">
    <location>
        <begin position="1"/>
        <end position="24"/>
    </location>
</feature>
<dbReference type="EMBL" id="MU128921">
    <property type="protein sequence ID" value="KAF9518950.1"/>
    <property type="molecule type" value="Genomic_DNA"/>
</dbReference>
<feature type="compositionally biased region" description="Polar residues" evidence="1">
    <location>
        <begin position="41"/>
        <end position="51"/>
    </location>
</feature>
<evidence type="ECO:0000256" key="1">
    <source>
        <dbReference type="SAM" id="MobiDB-lite"/>
    </source>
</evidence>